<dbReference type="AlphaFoldDB" id="A0A8T2PH01"/>
<proteinExistence type="predicted"/>
<reference evidence="1" key="1">
    <citation type="thesis" date="2021" institute="BYU ScholarsArchive" country="Provo, UT, USA">
        <title>Applications of and Algorithms for Genome Assembly and Genomic Analyses with an Emphasis on Marine Teleosts.</title>
        <authorList>
            <person name="Pickett B.D."/>
        </authorList>
    </citation>
    <scope>NUCLEOTIDE SEQUENCE</scope>
    <source>
        <strain evidence="1">HI-2016</strain>
    </source>
</reference>
<name>A0A8T2PH01_9TELE</name>
<sequence>MAHPLNPSFLGQIVMAHLQPAPRVILPRAEEGEDRLIKVGVEGIDVLHCDGVIEGDTAHVIVQVDAHSRRVPIVCQGQASILLVGIQAVLQAYAPVPHPLVSDVHLPVVLSTGELSCGQDAEEAGEFLGKVLIDHSDSCNFFCIYAGQEIVLLIKQELNQGAYYLLVLGSKPNVHSLPCHCVVLHS</sequence>
<gene>
    <name evidence="1" type="ORF">JZ751_023025</name>
</gene>
<keyword evidence="2" id="KW-1185">Reference proteome</keyword>
<organism evidence="1 2">
    <name type="scientific">Albula glossodonta</name>
    <name type="common">roundjaw bonefish</name>
    <dbReference type="NCBI Taxonomy" id="121402"/>
    <lineage>
        <taxon>Eukaryota</taxon>
        <taxon>Metazoa</taxon>
        <taxon>Chordata</taxon>
        <taxon>Craniata</taxon>
        <taxon>Vertebrata</taxon>
        <taxon>Euteleostomi</taxon>
        <taxon>Actinopterygii</taxon>
        <taxon>Neopterygii</taxon>
        <taxon>Teleostei</taxon>
        <taxon>Albuliformes</taxon>
        <taxon>Albulidae</taxon>
        <taxon>Albula</taxon>
    </lineage>
</organism>
<dbReference type="Proteomes" id="UP000824540">
    <property type="component" value="Unassembled WGS sequence"/>
</dbReference>
<evidence type="ECO:0000313" key="2">
    <source>
        <dbReference type="Proteomes" id="UP000824540"/>
    </source>
</evidence>
<comment type="caution">
    <text evidence="1">The sequence shown here is derived from an EMBL/GenBank/DDBJ whole genome shotgun (WGS) entry which is preliminary data.</text>
</comment>
<accession>A0A8T2PH01</accession>
<protein>
    <submittedName>
        <fullName evidence="1">Uncharacterized protein</fullName>
    </submittedName>
</protein>
<dbReference type="EMBL" id="JAFBMS010000006">
    <property type="protein sequence ID" value="KAG9351774.1"/>
    <property type="molecule type" value="Genomic_DNA"/>
</dbReference>
<evidence type="ECO:0000313" key="1">
    <source>
        <dbReference type="EMBL" id="KAG9351774.1"/>
    </source>
</evidence>